<feature type="domain" description="Cupin type-2" evidence="1">
    <location>
        <begin position="75"/>
        <end position="144"/>
    </location>
</feature>
<accession>W5TLG4</accession>
<name>W5TLG4_9NOCA</name>
<dbReference type="InterPro" id="IPR013096">
    <property type="entry name" value="Cupin_2"/>
</dbReference>
<dbReference type="KEGG" id="nno:NONO_c50190"/>
<gene>
    <name evidence="2" type="ORF">NONO_c50190</name>
</gene>
<dbReference type="EMBL" id="CP006850">
    <property type="protein sequence ID" value="AHH19803.1"/>
    <property type="molecule type" value="Genomic_DNA"/>
</dbReference>
<dbReference type="STRING" id="1415166.NONO_c50190"/>
<dbReference type="HOGENOM" id="CLU_096188_2_2_11"/>
<evidence type="ECO:0000313" key="2">
    <source>
        <dbReference type="EMBL" id="AHH19803.1"/>
    </source>
</evidence>
<dbReference type="PANTHER" id="PTHR36156:SF2">
    <property type="entry name" value="CUPIN TYPE-2 DOMAIN-CONTAINING PROTEIN"/>
    <property type="match status" value="1"/>
</dbReference>
<dbReference type="Gene3D" id="2.20.70.150">
    <property type="match status" value="1"/>
</dbReference>
<dbReference type="AlphaFoldDB" id="W5TLG4"/>
<dbReference type="Gene3D" id="2.60.120.10">
    <property type="entry name" value="Jelly Rolls"/>
    <property type="match status" value="1"/>
</dbReference>
<dbReference type="InterPro" id="IPR047142">
    <property type="entry name" value="OryJ/VirC-like"/>
</dbReference>
<keyword evidence="3" id="KW-1185">Reference proteome</keyword>
<dbReference type="OrthoDB" id="713485at2"/>
<proteinExistence type="predicted"/>
<protein>
    <submittedName>
        <fullName evidence="2">Cupin 2-domain containing protein</fullName>
    </submittedName>
</protein>
<dbReference type="InterPro" id="IPR011051">
    <property type="entry name" value="RmlC_Cupin_sf"/>
</dbReference>
<organism evidence="2 3">
    <name type="scientific">Nocardia nova SH22a</name>
    <dbReference type="NCBI Taxonomy" id="1415166"/>
    <lineage>
        <taxon>Bacteria</taxon>
        <taxon>Bacillati</taxon>
        <taxon>Actinomycetota</taxon>
        <taxon>Actinomycetes</taxon>
        <taxon>Mycobacteriales</taxon>
        <taxon>Nocardiaceae</taxon>
        <taxon>Nocardia</taxon>
    </lineage>
</organism>
<dbReference type="Proteomes" id="UP000019150">
    <property type="component" value="Chromosome"/>
</dbReference>
<evidence type="ECO:0000259" key="1">
    <source>
        <dbReference type="Pfam" id="PF07883"/>
    </source>
</evidence>
<sequence length="170" mass="18469">MTNEQRRIVTGHDSAGRAIFVADGPTPNVWEAPDGGPVFELWQHAGVPDNSTEFADPILGQASFPPPRRGSVFRIVDFAPRASGDRIHMHRTRSLDYCYIIEGSIVAVLDDEERVLKAGDVLVQRGTNHGWRNESGAVCRVLFVLIDAEPLPAPAEDASRESVPGIDGAT</sequence>
<dbReference type="InterPro" id="IPR014710">
    <property type="entry name" value="RmlC-like_jellyroll"/>
</dbReference>
<dbReference type="PATRIC" id="fig|1415166.3.peg.5177"/>
<reference evidence="2 3" key="1">
    <citation type="journal article" date="2014" name="Appl. Environ. Microbiol.">
        <title>Insights into the Microbial Degradation of Rubber and Gutta-Percha by Analysis of the Complete Genome of Nocardia nova SH22a.</title>
        <authorList>
            <person name="Luo Q."/>
            <person name="Hiessl S."/>
            <person name="Poehlein A."/>
            <person name="Daniel R."/>
            <person name="Steinbuchel A."/>
        </authorList>
    </citation>
    <scope>NUCLEOTIDE SEQUENCE [LARGE SCALE GENOMIC DNA]</scope>
    <source>
        <strain evidence="2">SH22a</strain>
    </source>
</reference>
<dbReference type="RefSeq" id="WP_025351192.1">
    <property type="nucleotide sequence ID" value="NZ_CP006850.1"/>
</dbReference>
<dbReference type="Pfam" id="PF07883">
    <property type="entry name" value="Cupin_2"/>
    <property type="match status" value="1"/>
</dbReference>
<dbReference type="eggNOG" id="COG0662">
    <property type="taxonomic scope" value="Bacteria"/>
</dbReference>
<dbReference type="SUPFAM" id="SSF51182">
    <property type="entry name" value="RmlC-like cupins"/>
    <property type="match status" value="1"/>
</dbReference>
<dbReference type="CDD" id="cd02231">
    <property type="entry name" value="cupin_BLL6423-like"/>
    <property type="match status" value="1"/>
</dbReference>
<evidence type="ECO:0000313" key="3">
    <source>
        <dbReference type="Proteomes" id="UP000019150"/>
    </source>
</evidence>
<dbReference type="PANTHER" id="PTHR36156">
    <property type="entry name" value="SLR2101 PROTEIN"/>
    <property type="match status" value="1"/>
</dbReference>